<reference evidence="7 8" key="1">
    <citation type="submission" date="2018-08" db="EMBL/GenBank/DDBJ databases">
        <title>Draft genome of the lignicolous fungus Coniochaeta pulveracea.</title>
        <authorList>
            <person name="Borstlap C.J."/>
            <person name="De Witt R.N."/>
            <person name="Botha A."/>
            <person name="Volschenk H."/>
        </authorList>
    </citation>
    <scope>NUCLEOTIDE SEQUENCE [LARGE SCALE GENOMIC DNA]</scope>
    <source>
        <strain evidence="7 8">CAB683</strain>
    </source>
</reference>
<dbReference type="PROSITE" id="PS50897">
    <property type="entry name" value="CTLH"/>
    <property type="match status" value="1"/>
</dbReference>
<evidence type="ECO:0000313" key="7">
    <source>
        <dbReference type="EMBL" id="RKU44908.1"/>
    </source>
</evidence>
<feature type="repeat" description="WD" evidence="4">
    <location>
        <begin position="564"/>
        <end position="597"/>
    </location>
</feature>
<dbReference type="PROSITE" id="PS50082">
    <property type="entry name" value="WD_REPEATS_2"/>
    <property type="match status" value="3"/>
</dbReference>
<dbReference type="InterPro" id="IPR019775">
    <property type="entry name" value="WD40_repeat_CS"/>
</dbReference>
<feature type="compositionally biased region" description="Polar residues" evidence="5">
    <location>
        <begin position="35"/>
        <end position="54"/>
    </location>
</feature>
<feature type="domain" description="CTLH" evidence="6">
    <location>
        <begin position="105"/>
        <end position="179"/>
    </location>
</feature>
<dbReference type="InterPro" id="IPR006595">
    <property type="entry name" value="CTLH_C"/>
</dbReference>
<protein>
    <recommendedName>
        <fullName evidence="6">CTLH domain-containing protein</fullName>
    </recommendedName>
</protein>
<evidence type="ECO:0000259" key="6">
    <source>
        <dbReference type="PROSITE" id="PS50897"/>
    </source>
</evidence>
<evidence type="ECO:0000256" key="5">
    <source>
        <dbReference type="SAM" id="MobiDB-lite"/>
    </source>
</evidence>
<dbReference type="PROSITE" id="PS50294">
    <property type="entry name" value="WD_REPEATS_REGION"/>
    <property type="match status" value="1"/>
</dbReference>
<dbReference type="Pfam" id="PF00400">
    <property type="entry name" value="WD40"/>
    <property type="match status" value="3"/>
</dbReference>
<organism evidence="7 8">
    <name type="scientific">Coniochaeta pulveracea</name>
    <dbReference type="NCBI Taxonomy" id="177199"/>
    <lineage>
        <taxon>Eukaryota</taxon>
        <taxon>Fungi</taxon>
        <taxon>Dikarya</taxon>
        <taxon>Ascomycota</taxon>
        <taxon>Pezizomycotina</taxon>
        <taxon>Sordariomycetes</taxon>
        <taxon>Sordariomycetidae</taxon>
        <taxon>Coniochaetales</taxon>
        <taxon>Coniochaetaceae</taxon>
        <taxon>Coniochaeta</taxon>
    </lineage>
</organism>
<evidence type="ECO:0000256" key="3">
    <source>
        <dbReference type="ARBA" id="ARBA00022737"/>
    </source>
</evidence>
<evidence type="ECO:0000256" key="1">
    <source>
        <dbReference type="ARBA" id="ARBA00002343"/>
    </source>
</evidence>
<evidence type="ECO:0000313" key="8">
    <source>
        <dbReference type="Proteomes" id="UP000275385"/>
    </source>
</evidence>
<dbReference type="InterPro" id="IPR001680">
    <property type="entry name" value="WD40_rpt"/>
</dbReference>
<dbReference type="STRING" id="177199.A0A420YAI2"/>
<dbReference type="Gene3D" id="2.130.10.10">
    <property type="entry name" value="YVTN repeat-like/Quinoprotein amine dehydrogenase"/>
    <property type="match status" value="1"/>
</dbReference>
<comment type="function">
    <text evidence="1">Involved in the proteasome-dependent degradation of fructose-1,6-bisphosphatase.</text>
</comment>
<dbReference type="Pfam" id="PF23627">
    <property type="entry name" value="LisH_WDR26"/>
    <property type="match status" value="1"/>
</dbReference>
<dbReference type="PROSITE" id="PS50896">
    <property type="entry name" value="LISH"/>
    <property type="match status" value="1"/>
</dbReference>
<keyword evidence="3" id="KW-0677">Repeat</keyword>
<sequence length="638" mass="70173">MVENNGDSLKPSGHNGAGAGTVANGFHGAHRAHATSATNGTVKPSTGVVNGSSRNGKEPARSPTSAIYENLDREEVTRLLIQALSEMGYKDAAESVGRDSGIDLENPTVAAFKDAVLEGEWTRAEQLVDEATFANIEEDRESSYANGLVLASGASKDEMRLHIRRQKFLELIQLRRPGDLERALGVLQTELVPLLRDQPETLRPLAGFLMCRDFEELMAQAHWDGVQGNSRQILLSELSRHISPAVMLPRHRLANLLHQAEEAQFHNCVYHTSPQRPSLYTDHSCDKTRFPSECVLELNEQSGEVWKVAFSHDGSKMASCGSGQSVIIWDVPSFSVLQKLTVTGVMDVTDDEYNGVLGVGSISWSPDDSMLVTCGRDNYAKIWNVSTGTLKTQLKRFNEPVTSCVWAPDGQAIILGTLSTTDGLSQWSLDGELQVRLSKDQRIEDVAISNDGRWLVASAFPSKVLIYNYQARKMEAELDLGVRATSLDVCEQSRYVLANRQDGGAVLIDLVTRETRAMYTGAKGGDYAIRAEFGGANEAYVISGSEDGFIFIWHKVTGFMVKKMSGHEPRTNCAVWNPRDPCMFASCGDDGKIKIWSNHEFHSRRTAGTSGWDERWATNLTTSTPSNSDFPIPGRRAL</sequence>
<evidence type="ECO:0000256" key="4">
    <source>
        <dbReference type="PROSITE-ProRule" id="PRU00221"/>
    </source>
</evidence>
<dbReference type="GO" id="GO:0034657">
    <property type="term" value="C:GID complex"/>
    <property type="evidence" value="ECO:0007669"/>
    <property type="project" value="TreeGrafter"/>
</dbReference>
<dbReference type="SUPFAM" id="SSF50978">
    <property type="entry name" value="WD40 repeat-like"/>
    <property type="match status" value="1"/>
</dbReference>
<dbReference type="PANTHER" id="PTHR22838">
    <property type="entry name" value="WD REPEAT PROTEIN 26-RELATED"/>
    <property type="match status" value="1"/>
</dbReference>
<feature type="repeat" description="WD" evidence="4">
    <location>
        <begin position="359"/>
        <end position="393"/>
    </location>
</feature>
<dbReference type="AlphaFoldDB" id="A0A420YAI2"/>
<keyword evidence="2 4" id="KW-0853">WD repeat</keyword>
<comment type="caution">
    <text evidence="7">The sequence shown here is derived from an EMBL/GenBank/DDBJ whole genome shotgun (WGS) entry which is preliminary data.</text>
</comment>
<proteinExistence type="predicted"/>
<dbReference type="InterPro" id="IPR051350">
    <property type="entry name" value="WD_repeat-ST_regulator"/>
</dbReference>
<evidence type="ECO:0000256" key="2">
    <source>
        <dbReference type="ARBA" id="ARBA00022574"/>
    </source>
</evidence>
<keyword evidence="8" id="KW-1185">Reference proteome</keyword>
<dbReference type="SMART" id="SM00320">
    <property type="entry name" value="WD40"/>
    <property type="match status" value="6"/>
</dbReference>
<dbReference type="PANTHER" id="PTHR22838:SF0">
    <property type="entry name" value="WD REPEAT-CONTAINING PROTEIN 26"/>
    <property type="match status" value="1"/>
</dbReference>
<dbReference type="InterPro" id="IPR006594">
    <property type="entry name" value="LisH"/>
</dbReference>
<feature type="repeat" description="WD" evidence="4">
    <location>
        <begin position="298"/>
        <end position="339"/>
    </location>
</feature>
<dbReference type="EMBL" id="QVQW01000025">
    <property type="protein sequence ID" value="RKU44908.1"/>
    <property type="molecule type" value="Genomic_DNA"/>
</dbReference>
<dbReference type="Proteomes" id="UP000275385">
    <property type="component" value="Unassembled WGS sequence"/>
</dbReference>
<dbReference type="InterPro" id="IPR015943">
    <property type="entry name" value="WD40/YVTN_repeat-like_dom_sf"/>
</dbReference>
<name>A0A420YAI2_9PEZI</name>
<dbReference type="InterPro" id="IPR036322">
    <property type="entry name" value="WD40_repeat_dom_sf"/>
</dbReference>
<gene>
    <name evidence="7" type="ORF">DL546_002612</name>
</gene>
<dbReference type="OrthoDB" id="972532at2759"/>
<accession>A0A420YAI2</accession>
<feature type="region of interest" description="Disordered" evidence="5">
    <location>
        <begin position="1"/>
        <end position="67"/>
    </location>
</feature>
<dbReference type="GO" id="GO:0043161">
    <property type="term" value="P:proteasome-mediated ubiquitin-dependent protein catabolic process"/>
    <property type="evidence" value="ECO:0007669"/>
    <property type="project" value="TreeGrafter"/>
</dbReference>
<dbReference type="SMART" id="SM00668">
    <property type="entry name" value="CTLH"/>
    <property type="match status" value="1"/>
</dbReference>
<dbReference type="PROSITE" id="PS00678">
    <property type="entry name" value="WD_REPEATS_1"/>
    <property type="match status" value="1"/>
</dbReference>